<evidence type="ECO:0000313" key="2">
    <source>
        <dbReference type="Proteomes" id="UP000008062"/>
    </source>
</evidence>
<dbReference type="HOGENOM" id="CLU_722004_0_0_1"/>
<organism evidence="1 2">
    <name type="scientific">Zymoseptoria tritici (strain CBS 115943 / IPO323)</name>
    <name type="common">Speckled leaf blotch fungus</name>
    <name type="synonym">Septoria tritici</name>
    <dbReference type="NCBI Taxonomy" id="336722"/>
    <lineage>
        <taxon>Eukaryota</taxon>
        <taxon>Fungi</taxon>
        <taxon>Dikarya</taxon>
        <taxon>Ascomycota</taxon>
        <taxon>Pezizomycotina</taxon>
        <taxon>Dothideomycetes</taxon>
        <taxon>Dothideomycetidae</taxon>
        <taxon>Mycosphaerellales</taxon>
        <taxon>Mycosphaerellaceae</taxon>
        <taxon>Zymoseptoria</taxon>
    </lineage>
</organism>
<dbReference type="OrthoDB" id="10400438at2759"/>
<dbReference type="Proteomes" id="UP000008062">
    <property type="component" value="Chromosome 7"/>
</dbReference>
<evidence type="ECO:0000313" key="1">
    <source>
        <dbReference type="EMBL" id="EGP85869.1"/>
    </source>
</evidence>
<gene>
    <name evidence="1" type="ORF">MYCGRDRAFT_94787</name>
</gene>
<sequence>MRLSSPATLVRLNPILITSVTAGTSICRTFTSAIDTNGLPHFTCRFPISSSGMSIPVRHSSHSLTDADTVFEAWRGATFSTTIDDLNDREAYRSMKRAISGDLGKMLITSPSMPTLVIVTFNIRLEHDLDMHIHRFQRIKGAVRMGAGSTVEDLFRAAWMVAREGQRVIWDSVEDMDNTEVRTWDGEELGGVHSSWKRRMLGISMFQTKQSEFWEAGNEEEPEQVGGVLLDDKETGRMGLRCGLEAEEQKLSKVKCLQKPLYHCSSLPVASLKILSGTAGVHPKLITGQLMLRLALHYDNTTLSTRINALYASQGQNTRGVDAYCMFDKTDRLNIVDPAQKQLNGSESQLLYVNHHLATVVNSATTIDLTILPSCFPSTSSCV</sequence>
<dbReference type="KEGG" id="ztr:MYCGRDRAFT_94787"/>
<dbReference type="EMBL" id="CM001202">
    <property type="protein sequence ID" value="EGP85869.1"/>
    <property type="molecule type" value="Genomic_DNA"/>
</dbReference>
<dbReference type="RefSeq" id="XP_003850893.1">
    <property type="nucleotide sequence ID" value="XM_003850845.1"/>
</dbReference>
<reference evidence="1 2" key="1">
    <citation type="journal article" date="2011" name="PLoS Genet.">
        <title>Finished genome of the fungal wheat pathogen Mycosphaerella graminicola reveals dispensome structure, chromosome plasticity, and stealth pathogenesis.</title>
        <authorList>
            <person name="Goodwin S.B."/>
            <person name="Ben M'barek S."/>
            <person name="Dhillon B."/>
            <person name="Wittenberg A.H.J."/>
            <person name="Crane C.F."/>
            <person name="Hane J.K."/>
            <person name="Foster A.J."/>
            <person name="Van der Lee T.A.J."/>
            <person name="Grimwood J."/>
            <person name="Aerts A."/>
            <person name="Antoniw J."/>
            <person name="Bailey A."/>
            <person name="Bluhm B."/>
            <person name="Bowler J."/>
            <person name="Bristow J."/>
            <person name="van der Burgt A."/>
            <person name="Canto-Canche B."/>
            <person name="Churchill A.C.L."/>
            <person name="Conde-Ferraez L."/>
            <person name="Cools H.J."/>
            <person name="Coutinho P.M."/>
            <person name="Csukai M."/>
            <person name="Dehal P."/>
            <person name="De Wit P."/>
            <person name="Donzelli B."/>
            <person name="van de Geest H.C."/>
            <person name="van Ham R.C.H.J."/>
            <person name="Hammond-Kosack K.E."/>
            <person name="Henrissat B."/>
            <person name="Kilian A."/>
            <person name="Kobayashi A.K."/>
            <person name="Koopmann E."/>
            <person name="Kourmpetis Y."/>
            <person name="Kuzniar A."/>
            <person name="Lindquist E."/>
            <person name="Lombard V."/>
            <person name="Maliepaard C."/>
            <person name="Martins N."/>
            <person name="Mehrabi R."/>
            <person name="Nap J.P.H."/>
            <person name="Ponomarenko A."/>
            <person name="Rudd J.J."/>
            <person name="Salamov A."/>
            <person name="Schmutz J."/>
            <person name="Schouten H.J."/>
            <person name="Shapiro H."/>
            <person name="Stergiopoulos I."/>
            <person name="Torriani S.F.F."/>
            <person name="Tu H."/>
            <person name="de Vries R.P."/>
            <person name="Waalwijk C."/>
            <person name="Ware S.B."/>
            <person name="Wiebenga A."/>
            <person name="Zwiers L.-H."/>
            <person name="Oliver R.P."/>
            <person name="Grigoriev I.V."/>
            <person name="Kema G.H.J."/>
        </authorList>
    </citation>
    <scope>NUCLEOTIDE SEQUENCE [LARGE SCALE GENOMIC DNA]</scope>
    <source>
        <strain evidence="2">CBS 115943 / IPO323</strain>
    </source>
</reference>
<accession>F9XF60</accession>
<name>F9XF60_ZYMTI</name>
<proteinExistence type="predicted"/>
<dbReference type="GeneID" id="13397712"/>
<keyword evidence="2" id="KW-1185">Reference proteome</keyword>
<dbReference type="AlphaFoldDB" id="F9XF60"/>
<dbReference type="InParanoid" id="F9XF60"/>
<protein>
    <submittedName>
        <fullName evidence="1">Uncharacterized protein</fullName>
    </submittedName>
</protein>